<accession>A0AAV0CTQ2</accession>
<comment type="caution">
    <text evidence="7">The sequence shown here is derived from an EMBL/GenBank/DDBJ whole genome shotgun (WGS) entry which is preliminary data.</text>
</comment>
<proteinExistence type="predicted"/>
<evidence type="ECO:0000256" key="5">
    <source>
        <dbReference type="SAM" id="MobiDB-lite"/>
    </source>
</evidence>
<dbReference type="CDD" id="cd16649">
    <property type="entry name" value="mRING-HC-C3HC5_CGRF1-like"/>
    <property type="match status" value="1"/>
</dbReference>
<dbReference type="Proteomes" id="UP001152523">
    <property type="component" value="Unassembled WGS sequence"/>
</dbReference>
<evidence type="ECO:0000313" key="7">
    <source>
        <dbReference type="EMBL" id="CAH9082329.1"/>
    </source>
</evidence>
<keyword evidence="8" id="KW-1185">Reference proteome</keyword>
<dbReference type="GO" id="GO:0004842">
    <property type="term" value="F:ubiquitin-protein transferase activity"/>
    <property type="evidence" value="ECO:0007669"/>
    <property type="project" value="TreeGrafter"/>
</dbReference>
<evidence type="ECO:0000256" key="1">
    <source>
        <dbReference type="ARBA" id="ARBA00022723"/>
    </source>
</evidence>
<dbReference type="PROSITE" id="PS50089">
    <property type="entry name" value="ZF_RING_2"/>
    <property type="match status" value="1"/>
</dbReference>
<keyword evidence="1" id="KW-0479">Metal-binding</keyword>
<reference evidence="7" key="1">
    <citation type="submission" date="2022-07" db="EMBL/GenBank/DDBJ databases">
        <authorList>
            <person name="Macas J."/>
            <person name="Novak P."/>
            <person name="Neumann P."/>
        </authorList>
    </citation>
    <scope>NUCLEOTIDE SEQUENCE</scope>
</reference>
<evidence type="ECO:0000259" key="6">
    <source>
        <dbReference type="PROSITE" id="PS50089"/>
    </source>
</evidence>
<evidence type="ECO:0000256" key="2">
    <source>
        <dbReference type="ARBA" id="ARBA00022771"/>
    </source>
</evidence>
<dbReference type="PANTHER" id="PTHR42647">
    <property type="entry name" value="SBP (S-RIBONUCLEASE BINDING PROTEIN) FAMILY PROTEIN"/>
    <property type="match status" value="1"/>
</dbReference>
<evidence type="ECO:0000313" key="8">
    <source>
        <dbReference type="Proteomes" id="UP001152523"/>
    </source>
</evidence>
<keyword evidence="3" id="KW-0862">Zinc</keyword>
<sequence>MSATAQNASRKRKMKEVAEHPPLPPLPPPRFTYSPATQLQLFPPHQAEATSSANPLPSHFDTALRLSSSIPARQQGGDEDLQWLYKPVQSCTTLLLTGDGNKEMDGLHYNPLFLPGGDGKKVEEFHHNLQKHYPMIQNAVKSYRDQVMEIMQEMSMRQIEVMTIAKERVMKDMKESHERFMAREIEKNNLLEKVLAGYRDHFMKLGQTLTSMDHTNDSLRATLQTPLRGRGNGRTLTAPHAAMLEEDTQSSSVDAEESDPAVIITCRLCGRRTATVLLWPCRHLCLCQRCKALANRCPICQTVFEVDVEIDFSV</sequence>
<dbReference type="InterPro" id="IPR013083">
    <property type="entry name" value="Znf_RING/FYVE/PHD"/>
</dbReference>
<dbReference type="GO" id="GO:0008270">
    <property type="term" value="F:zinc ion binding"/>
    <property type="evidence" value="ECO:0007669"/>
    <property type="project" value="UniProtKB-KW"/>
</dbReference>
<dbReference type="EMBL" id="CAMAPF010000038">
    <property type="protein sequence ID" value="CAH9082329.1"/>
    <property type="molecule type" value="Genomic_DNA"/>
</dbReference>
<evidence type="ECO:0000256" key="4">
    <source>
        <dbReference type="PROSITE-ProRule" id="PRU00175"/>
    </source>
</evidence>
<evidence type="ECO:0000256" key="3">
    <source>
        <dbReference type="ARBA" id="ARBA00022833"/>
    </source>
</evidence>
<dbReference type="Gene3D" id="3.30.40.10">
    <property type="entry name" value="Zinc/RING finger domain, C3HC4 (zinc finger)"/>
    <property type="match status" value="1"/>
</dbReference>
<protein>
    <recommendedName>
        <fullName evidence="6">RING-type domain-containing protein</fullName>
    </recommendedName>
</protein>
<dbReference type="Pfam" id="PF13920">
    <property type="entry name" value="zf-C3HC4_3"/>
    <property type="match status" value="1"/>
</dbReference>
<keyword evidence="2 4" id="KW-0863">Zinc-finger</keyword>
<gene>
    <name evidence="7" type="ORF">CEPIT_LOCUS8040</name>
</gene>
<organism evidence="7 8">
    <name type="scientific">Cuscuta epithymum</name>
    <dbReference type="NCBI Taxonomy" id="186058"/>
    <lineage>
        <taxon>Eukaryota</taxon>
        <taxon>Viridiplantae</taxon>
        <taxon>Streptophyta</taxon>
        <taxon>Embryophyta</taxon>
        <taxon>Tracheophyta</taxon>
        <taxon>Spermatophyta</taxon>
        <taxon>Magnoliopsida</taxon>
        <taxon>eudicotyledons</taxon>
        <taxon>Gunneridae</taxon>
        <taxon>Pentapetalae</taxon>
        <taxon>asterids</taxon>
        <taxon>lamiids</taxon>
        <taxon>Solanales</taxon>
        <taxon>Convolvulaceae</taxon>
        <taxon>Cuscuteae</taxon>
        <taxon>Cuscuta</taxon>
        <taxon>Cuscuta subgen. Cuscuta</taxon>
    </lineage>
</organism>
<feature type="region of interest" description="Disordered" evidence="5">
    <location>
        <begin position="1"/>
        <end position="35"/>
    </location>
</feature>
<feature type="compositionally biased region" description="Pro residues" evidence="5">
    <location>
        <begin position="21"/>
        <end position="30"/>
    </location>
</feature>
<dbReference type="PANTHER" id="PTHR42647:SF5">
    <property type="entry name" value="SBP (S-RIBONUCLEASE BINDING PROTEIN) FAMILY PROTEIN"/>
    <property type="match status" value="1"/>
</dbReference>
<name>A0AAV0CTQ2_9ASTE</name>
<feature type="domain" description="RING-type" evidence="6">
    <location>
        <begin position="266"/>
        <end position="301"/>
    </location>
</feature>
<dbReference type="AlphaFoldDB" id="A0AAV0CTQ2"/>
<dbReference type="InterPro" id="IPR001841">
    <property type="entry name" value="Znf_RING"/>
</dbReference>